<evidence type="ECO:0000256" key="6">
    <source>
        <dbReference type="ARBA" id="ARBA00023157"/>
    </source>
</evidence>
<dbReference type="PANTHER" id="PTHR12015:SF21">
    <property type="entry name" value="C-C MOTIF CHEMOKINE 16"/>
    <property type="match status" value="1"/>
</dbReference>
<evidence type="ECO:0000256" key="1">
    <source>
        <dbReference type="ARBA" id="ARBA00004613"/>
    </source>
</evidence>
<dbReference type="Ensembl" id="ENSCJAT00000131357.1">
    <property type="protein sequence ID" value="ENSCJAP00000079974.1"/>
    <property type="gene ID" value="ENSCJAG00000015050.5"/>
</dbReference>
<dbReference type="GO" id="GO:0006954">
    <property type="term" value="P:inflammatory response"/>
    <property type="evidence" value="ECO:0007669"/>
    <property type="project" value="TreeGrafter"/>
</dbReference>
<dbReference type="Gene3D" id="2.40.50.40">
    <property type="match status" value="1"/>
</dbReference>
<proteinExistence type="inferred from homology"/>
<dbReference type="SUPFAM" id="SSF54117">
    <property type="entry name" value="Interleukin 8-like chemokines"/>
    <property type="match status" value="1"/>
</dbReference>
<evidence type="ECO:0000256" key="3">
    <source>
        <dbReference type="ARBA" id="ARBA00022514"/>
    </source>
</evidence>
<comment type="similarity">
    <text evidence="2 7">Belongs to the intercrine beta (chemokine CC) family.</text>
</comment>
<dbReference type="GO" id="GO:0005615">
    <property type="term" value="C:extracellular space"/>
    <property type="evidence" value="ECO:0007669"/>
    <property type="project" value="UniProtKB-KW"/>
</dbReference>
<accession>A0A8I3VWL3</accession>
<evidence type="ECO:0000256" key="5">
    <source>
        <dbReference type="ARBA" id="ARBA00022729"/>
    </source>
</evidence>
<protein>
    <recommendedName>
        <fullName evidence="7">C-C motif chemokine</fullName>
    </recommendedName>
</protein>
<dbReference type="GO" id="GO:0070098">
    <property type="term" value="P:chemokine-mediated signaling pathway"/>
    <property type="evidence" value="ECO:0007669"/>
    <property type="project" value="TreeGrafter"/>
</dbReference>
<dbReference type="GeneTree" id="ENSGT01100000263482"/>
<feature type="chain" id="PRO_5035340625" description="C-C motif chemokine" evidence="7">
    <location>
        <begin position="23"/>
        <end position="135"/>
    </location>
</feature>
<sequence>MKVSKAALSLLVLILIITSASCSQPKVPEGVNIPPTCCLKYNEKVLPRRLVIAYRKALNCYLPAIIFVTKKNREVCSNPNDDWVQEYIKDPNLPLLPSRNLATAKIIQQRTASPSSSTPRDEQALVEALVYGREG</sequence>
<dbReference type="GO" id="GO:0048245">
    <property type="term" value="P:eosinophil chemotaxis"/>
    <property type="evidence" value="ECO:0007669"/>
    <property type="project" value="TreeGrafter"/>
</dbReference>
<dbReference type="CDD" id="cd00272">
    <property type="entry name" value="Chemokine_CC"/>
    <property type="match status" value="1"/>
</dbReference>
<dbReference type="AlphaFoldDB" id="A0A8I3VWL3"/>
<dbReference type="GO" id="GO:0030335">
    <property type="term" value="P:positive regulation of cell migration"/>
    <property type="evidence" value="ECO:0007669"/>
    <property type="project" value="TreeGrafter"/>
</dbReference>
<keyword evidence="3 7" id="KW-0202">Cytokine</keyword>
<gene>
    <name evidence="9" type="primary">CCL16</name>
    <name evidence="9" type="synonym">CCL14</name>
</gene>
<reference evidence="9 10" key="1">
    <citation type="submission" date="2009-03" db="EMBL/GenBank/DDBJ databases">
        <authorList>
            <person name="Warren W."/>
            <person name="Ye L."/>
            <person name="Minx P."/>
            <person name="Worley K."/>
            <person name="Gibbs R."/>
            <person name="Wilson R.K."/>
        </authorList>
    </citation>
    <scope>NUCLEOTIDE SEQUENCE [LARGE SCALE GENOMIC DNA]</scope>
</reference>
<dbReference type="PANTHER" id="PTHR12015">
    <property type="entry name" value="SMALL INDUCIBLE CYTOKINE A"/>
    <property type="match status" value="1"/>
</dbReference>
<keyword evidence="10" id="KW-1185">Reference proteome</keyword>
<name>A0A8I3VWL3_CALJA</name>
<evidence type="ECO:0000313" key="9">
    <source>
        <dbReference type="Ensembl" id="ENSCJAP00000079974.1"/>
    </source>
</evidence>
<dbReference type="GO" id="GO:0008009">
    <property type="term" value="F:chemokine activity"/>
    <property type="evidence" value="ECO:0007669"/>
    <property type="project" value="InterPro"/>
</dbReference>
<comment type="subcellular location">
    <subcellularLocation>
        <location evidence="1 7">Secreted</location>
    </subcellularLocation>
</comment>
<keyword evidence="7" id="KW-0145">Chemotaxis</keyword>
<dbReference type="SMART" id="SM00199">
    <property type="entry name" value="SCY"/>
    <property type="match status" value="1"/>
</dbReference>
<dbReference type="OMA" id="CTNPNND"/>
<dbReference type="InterPro" id="IPR036048">
    <property type="entry name" value="Interleukin_8-like_sf"/>
</dbReference>
<dbReference type="FunFam" id="2.40.50.40:FF:000034">
    <property type="entry name" value="C-C motif chemokine"/>
    <property type="match status" value="1"/>
</dbReference>
<keyword evidence="4 7" id="KW-0964">Secreted</keyword>
<dbReference type="Pfam" id="PF00048">
    <property type="entry name" value="IL8"/>
    <property type="match status" value="1"/>
</dbReference>
<reference evidence="9" key="3">
    <citation type="submission" date="2025-09" db="UniProtKB">
        <authorList>
            <consortium name="Ensembl"/>
        </authorList>
    </citation>
    <scope>IDENTIFICATION</scope>
</reference>
<feature type="domain" description="Chemokine interleukin-8-like" evidence="8">
    <location>
        <begin position="34"/>
        <end position="91"/>
    </location>
</feature>
<dbReference type="PROSITE" id="PS00472">
    <property type="entry name" value="SMALL_CYTOKINES_CC"/>
    <property type="match status" value="1"/>
</dbReference>
<feature type="signal peptide" evidence="7">
    <location>
        <begin position="1"/>
        <end position="22"/>
    </location>
</feature>
<keyword evidence="5 7" id="KW-0732">Signal</keyword>
<dbReference type="GO" id="GO:0061844">
    <property type="term" value="P:antimicrobial humoral immune response mediated by antimicrobial peptide"/>
    <property type="evidence" value="ECO:0007669"/>
    <property type="project" value="TreeGrafter"/>
</dbReference>
<evidence type="ECO:0000259" key="8">
    <source>
        <dbReference type="SMART" id="SM00199"/>
    </source>
</evidence>
<organism evidence="9 10">
    <name type="scientific">Callithrix jacchus</name>
    <name type="common">White-tufted-ear marmoset</name>
    <name type="synonym">Simia Jacchus</name>
    <dbReference type="NCBI Taxonomy" id="9483"/>
    <lineage>
        <taxon>Eukaryota</taxon>
        <taxon>Metazoa</taxon>
        <taxon>Chordata</taxon>
        <taxon>Craniata</taxon>
        <taxon>Vertebrata</taxon>
        <taxon>Euteleostomi</taxon>
        <taxon>Mammalia</taxon>
        <taxon>Eutheria</taxon>
        <taxon>Euarchontoglires</taxon>
        <taxon>Primates</taxon>
        <taxon>Haplorrhini</taxon>
        <taxon>Platyrrhini</taxon>
        <taxon>Cebidae</taxon>
        <taxon>Callitrichinae</taxon>
        <taxon>Callithrix</taxon>
        <taxon>Callithrix</taxon>
    </lineage>
</organism>
<dbReference type="PROSITE" id="PS51257">
    <property type="entry name" value="PROKAR_LIPOPROTEIN"/>
    <property type="match status" value="1"/>
</dbReference>
<evidence type="ECO:0000256" key="4">
    <source>
        <dbReference type="ARBA" id="ARBA00022525"/>
    </source>
</evidence>
<keyword evidence="6" id="KW-1015">Disulfide bond</keyword>
<reference evidence="9" key="2">
    <citation type="submission" date="2025-08" db="UniProtKB">
        <authorList>
            <consortium name="Ensembl"/>
        </authorList>
    </citation>
    <scope>IDENTIFICATION</scope>
</reference>
<evidence type="ECO:0000313" key="10">
    <source>
        <dbReference type="Proteomes" id="UP000008225"/>
    </source>
</evidence>
<dbReference type="InterPro" id="IPR000827">
    <property type="entry name" value="Chemokine_CC_CS"/>
</dbReference>
<evidence type="ECO:0000256" key="2">
    <source>
        <dbReference type="ARBA" id="ARBA00010868"/>
    </source>
</evidence>
<evidence type="ECO:0000256" key="7">
    <source>
        <dbReference type="RuleBase" id="RU361150"/>
    </source>
</evidence>
<dbReference type="Proteomes" id="UP000008225">
    <property type="component" value="Chromosome 5"/>
</dbReference>
<dbReference type="InterPro" id="IPR039809">
    <property type="entry name" value="Chemokine_b/g/d"/>
</dbReference>
<dbReference type="GO" id="GO:0048020">
    <property type="term" value="F:CCR chemokine receptor binding"/>
    <property type="evidence" value="ECO:0007669"/>
    <property type="project" value="TreeGrafter"/>
</dbReference>
<dbReference type="InterPro" id="IPR001811">
    <property type="entry name" value="Chemokine_IL8-like_dom"/>
</dbReference>